<evidence type="ECO:0000313" key="2">
    <source>
        <dbReference type="Proteomes" id="UP000664034"/>
    </source>
</evidence>
<gene>
    <name evidence="1" type="ORF">J2I47_26315</name>
</gene>
<comment type="caution">
    <text evidence="1">The sequence shown here is derived from an EMBL/GenBank/DDBJ whole genome shotgun (WGS) entry which is preliminary data.</text>
</comment>
<reference evidence="1" key="1">
    <citation type="submission" date="2021-03" db="EMBL/GenBank/DDBJ databases">
        <title>Fibrella sp. HMF5335 genome sequencing and assembly.</title>
        <authorList>
            <person name="Kang H."/>
            <person name="Kim H."/>
            <person name="Bae S."/>
            <person name="Joh K."/>
        </authorList>
    </citation>
    <scope>NUCLEOTIDE SEQUENCE</scope>
    <source>
        <strain evidence="1">HMF5335</strain>
    </source>
</reference>
<organism evidence="1 2">
    <name type="scientific">Fibrella rubiginis</name>
    <dbReference type="NCBI Taxonomy" id="2817060"/>
    <lineage>
        <taxon>Bacteria</taxon>
        <taxon>Pseudomonadati</taxon>
        <taxon>Bacteroidota</taxon>
        <taxon>Cytophagia</taxon>
        <taxon>Cytophagales</taxon>
        <taxon>Spirosomataceae</taxon>
        <taxon>Fibrella</taxon>
    </lineage>
</organism>
<accession>A0A939GNJ4</accession>
<evidence type="ECO:0000313" key="1">
    <source>
        <dbReference type="EMBL" id="MBO0940086.1"/>
    </source>
</evidence>
<name>A0A939GNJ4_9BACT</name>
<dbReference type="RefSeq" id="WP_207367616.1">
    <property type="nucleotide sequence ID" value="NZ_JAFMYV010000030.1"/>
</dbReference>
<dbReference type="AlphaFoldDB" id="A0A939GNJ4"/>
<dbReference type="Proteomes" id="UP000664034">
    <property type="component" value="Unassembled WGS sequence"/>
</dbReference>
<protein>
    <submittedName>
        <fullName evidence="1">Uncharacterized protein</fullName>
    </submittedName>
</protein>
<sequence>MINDELVQVMTLTSYEDRQAKLSIIISKYKNEDPFTTASAGAIISSFQTQGMSRVDAINSCMSLCEEIATIDKSQGLYLMIQLYTQTINDYVHHVWDAVEIYLFENPSPSVVNYLNYLTSITDDLSLQKLYQNWATGITQELTDIG</sequence>
<keyword evidence="2" id="KW-1185">Reference proteome</keyword>
<proteinExistence type="predicted"/>
<dbReference type="EMBL" id="JAFMYV010000030">
    <property type="protein sequence ID" value="MBO0940086.1"/>
    <property type="molecule type" value="Genomic_DNA"/>
</dbReference>